<proteinExistence type="predicted"/>
<accession>A0AA96JX54</accession>
<evidence type="ECO:0000313" key="2">
    <source>
        <dbReference type="Proteomes" id="UP001302719"/>
    </source>
</evidence>
<sequence>MLDLGQGVGVVKMVIRVFTLNIVARTGKIQRLLSNEHELMTGGTAA</sequence>
<dbReference type="Proteomes" id="UP001302719">
    <property type="component" value="Chromosome"/>
</dbReference>
<gene>
    <name evidence="1" type="ORF">PP769_02390</name>
</gene>
<name>A0AA96JX54_9BACT</name>
<evidence type="ECO:0000313" key="1">
    <source>
        <dbReference type="EMBL" id="WNM58636.1"/>
    </source>
</evidence>
<dbReference type="RefSeq" id="WP_312644729.1">
    <property type="nucleotide sequence ID" value="NZ_CP116967.1"/>
</dbReference>
<dbReference type="KEGG" id="nall:PP769_02390"/>
<dbReference type="EMBL" id="CP116967">
    <property type="protein sequence ID" value="WNM58636.1"/>
    <property type="molecule type" value="Genomic_DNA"/>
</dbReference>
<protein>
    <submittedName>
        <fullName evidence="1">Uncharacterized protein</fullName>
    </submittedName>
</protein>
<dbReference type="AlphaFoldDB" id="A0AA96JX54"/>
<reference evidence="1 2" key="1">
    <citation type="submission" date="2023-01" db="EMBL/GenBank/DDBJ databases">
        <title>Cultivation and genomic characterization of new, ubiquitous marine nitrite-oxidizing bacteria from the Nitrospirales.</title>
        <authorList>
            <person name="Mueller A.J."/>
            <person name="Daebeler A."/>
            <person name="Herbold C.W."/>
            <person name="Kirkegaard R.H."/>
            <person name="Daims H."/>
        </authorList>
    </citation>
    <scope>NUCLEOTIDE SEQUENCE [LARGE SCALE GENOMIC DNA]</scope>
    <source>
        <strain evidence="1 2">VA</strain>
    </source>
</reference>
<organism evidence="1 2">
    <name type="scientific">Candidatus Nitrospira allomarina</name>
    <dbReference type="NCBI Taxonomy" id="3020900"/>
    <lineage>
        <taxon>Bacteria</taxon>
        <taxon>Pseudomonadati</taxon>
        <taxon>Nitrospirota</taxon>
        <taxon>Nitrospiria</taxon>
        <taxon>Nitrospirales</taxon>
        <taxon>Nitrospiraceae</taxon>
        <taxon>Nitrospira</taxon>
    </lineage>
</organism>
<keyword evidence="2" id="KW-1185">Reference proteome</keyword>